<keyword evidence="2" id="KW-1185">Reference proteome</keyword>
<gene>
    <name evidence="1" type="ORF">DENIS_1703</name>
</gene>
<organism evidence="1 2">
    <name type="scientific">Desulfonema ishimotonii</name>
    <dbReference type="NCBI Taxonomy" id="45657"/>
    <lineage>
        <taxon>Bacteria</taxon>
        <taxon>Pseudomonadati</taxon>
        <taxon>Thermodesulfobacteriota</taxon>
        <taxon>Desulfobacteria</taxon>
        <taxon>Desulfobacterales</taxon>
        <taxon>Desulfococcaceae</taxon>
        <taxon>Desulfonema</taxon>
    </lineage>
</organism>
<name>A0A401FUX5_9BACT</name>
<evidence type="ECO:0000313" key="1">
    <source>
        <dbReference type="EMBL" id="GBC60744.1"/>
    </source>
</evidence>
<evidence type="ECO:0000313" key="2">
    <source>
        <dbReference type="Proteomes" id="UP000288096"/>
    </source>
</evidence>
<dbReference type="Proteomes" id="UP000288096">
    <property type="component" value="Unassembled WGS sequence"/>
</dbReference>
<protein>
    <submittedName>
        <fullName evidence="1">Uncharacterized protein</fullName>
    </submittedName>
</protein>
<reference evidence="2" key="1">
    <citation type="submission" date="2017-11" db="EMBL/GenBank/DDBJ databases">
        <authorList>
            <person name="Watanabe M."/>
            <person name="Kojima H."/>
        </authorList>
    </citation>
    <scope>NUCLEOTIDE SEQUENCE [LARGE SCALE GENOMIC DNA]</scope>
    <source>
        <strain evidence="2">Tokyo 01</strain>
    </source>
</reference>
<accession>A0A401FUX5</accession>
<dbReference type="AlphaFoldDB" id="A0A401FUX5"/>
<comment type="caution">
    <text evidence="1">The sequence shown here is derived from an EMBL/GenBank/DDBJ whole genome shotgun (WGS) entry which is preliminary data.</text>
</comment>
<proteinExistence type="predicted"/>
<dbReference type="EMBL" id="BEXT01000001">
    <property type="protein sequence ID" value="GBC60744.1"/>
    <property type="molecule type" value="Genomic_DNA"/>
</dbReference>
<sequence length="53" mass="6290">MRKNGRKDTGIRLLIAHYKNAFRIPENLNHYSPEDYVCAEKQFIKITLRKGEI</sequence>
<reference evidence="2" key="2">
    <citation type="submission" date="2019-01" db="EMBL/GenBank/DDBJ databases">
        <title>Genome sequence of Desulfonema ishimotonii strain Tokyo 01.</title>
        <authorList>
            <person name="Fukui M."/>
        </authorList>
    </citation>
    <scope>NUCLEOTIDE SEQUENCE [LARGE SCALE GENOMIC DNA]</scope>
    <source>
        <strain evidence="2">Tokyo 01</strain>
    </source>
</reference>